<evidence type="ECO:0000256" key="9">
    <source>
        <dbReference type="ARBA" id="ARBA00048721"/>
    </source>
</evidence>
<comment type="function">
    <text evidence="1 10">Catalyzes the reversible adenylation of nicotinate mononucleotide (NaMN) to nicotinic acid adenine dinucleotide (NaAD).</text>
</comment>
<keyword evidence="3 10" id="KW-0662">Pyridine nucleotide biosynthesis</keyword>
<dbReference type="GO" id="GO:0005524">
    <property type="term" value="F:ATP binding"/>
    <property type="evidence" value="ECO:0007669"/>
    <property type="project" value="UniProtKB-KW"/>
</dbReference>
<evidence type="ECO:0000256" key="8">
    <source>
        <dbReference type="ARBA" id="ARBA00023027"/>
    </source>
</evidence>
<gene>
    <name evidence="10 12" type="primary">nadD</name>
    <name evidence="12" type="ORF">H6G03_31815</name>
</gene>
<dbReference type="CDD" id="cd02165">
    <property type="entry name" value="NMNAT"/>
    <property type="match status" value="1"/>
</dbReference>
<evidence type="ECO:0000256" key="10">
    <source>
        <dbReference type="HAMAP-Rule" id="MF_00244"/>
    </source>
</evidence>
<proteinExistence type="inferred from homology"/>
<dbReference type="Pfam" id="PF01467">
    <property type="entry name" value="CTP_transf_like"/>
    <property type="match status" value="1"/>
</dbReference>
<evidence type="ECO:0000256" key="2">
    <source>
        <dbReference type="ARBA" id="ARBA00005019"/>
    </source>
</evidence>
<evidence type="ECO:0000256" key="4">
    <source>
        <dbReference type="ARBA" id="ARBA00022679"/>
    </source>
</evidence>
<keyword evidence="13" id="KW-1185">Reference proteome</keyword>
<keyword evidence="5 10" id="KW-0548">Nucleotidyltransferase</keyword>
<comment type="pathway">
    <text evidence="2 10">Cofactor biosynthesis; NAD(+) biosynthesis; deamido-NAD(+) from nicotinate D-ribonucleotide: step 1/1.</text>
</comment>
<keyword evidence="4 10" id="KW-0808">Transferase</keyword>
<dbReference type="RefSeq" id="WP_190474077.1">
    <property type="nucleotide sequence ID" value="NZ_JACJPW010000131.1"/>
</dbReference>
<dbReference type="SUPFAM" id="SSF52374">
    <property type="entry name" value="Nucleotidylyl transferase"/>
    <property type="match status" value="1"/>
</dbReference>
<evidence type="ECO:0000259" key="11">
    <source>
        <dbReference type="Pfam" id="PF01467"/>
    </source>
</evidence>
<comment type="catalytic activity">
    <reaction evidence="9 10">
        <text>nicotinate beta-D-ribonucleotide + ATP + H(+) = deamido-NAD(+) + diphosphate</text>
        <dbReference type="Rhea" id="RHEA:22860"/>
        <dbReference type="ChEBI" id="CHEBI:15378"/>
        <dbReference type="ChEBI" id="CHEBI:30616"/>
        <dbReference type="ChEBI" id="CHEBI:33019"/>
        <dbReference type="ChEBI" id="CHEBI:57502"/>
        <dbReference type="ChEBI" id="CHEBI:58437"/>
        <dbReference type="EC" id="2.7.7.18"/>
    </reaction>
</comment>
<dbReference type="HAMAP" id="MF_00244">
    <property type="entry name" value="NaMN_adenylyltr"/>
    <property type="match status" value="1"/>
</dbReference>
<sequence length="215" mass="25070">MRKVAIFGGTFDPVHWGHLLIAETALSELALDLVIWVPARCPPHKLHSCWLDFDLRWQLVQLATYDRPDFLLLPKEKQLIGSSYAIETLEDLRSLYPNTHWYWIIGSDAFQTLPKWYRRQEIVPACDWLVAPRPRCLTDFVGDRSASVDFLCQQVVQQLNSQCIEIRWQVLQMPSVEVSSSLIRQYCRQSRSIRYLVPEAVRTYLEAEQGIRPIV</sequence>
<dbReference type="AlphaFoldDB" id="A0A926ZJI9"/>
<reference evidence="12" key="1">
    <citation type="journal article" date="2015" name="ISME J.">
        <title>Draft Genome Sequence of Streptomyces incarnatus NRRL8089, which Produces the Nucleoside Antibiotic Sinefungin.</title>
        <authorList>
            <person name="Oshima K."/>
            <person name="Hattori M."/>
            <person name="Shimizu H."/>
            <person name="Fukuda K."/>
            <person name="Nemoto M."/>
            <person name="Inagaki K."/>
            <person name="Tamura T."/>
        </authorList>
    </citation>
    <scope>NUCLEOTIDE SEQUENCE</scope>
    <source>
        <strain evidence="12">FACHB-1375</strain>
    </source>
</reference>
<accession>A0A926ZJI9</accession>
<evidence type="ECO:0000256" key="1">
    <source>
        <dbReference type="ARBA" id="ARBA00002324"/>
    </source>
</evidence>
<dbReference type="Proteomes" id="UP000641646">
    <property type="component" value="Unassembled WGS sequence"/>
</dbReference>
<dbReference type="GO" id="GO:0009435">
    <property type="term" value="P:NAD+ biosynthetic process"/>
    <property type="evidence" value="ECO:0007669"/>
    <property type="project" value="UniProtKB-UniRule"/>
</dbReference>
<evidence type="ECO:0000256" key="5">
    <source>
        <dbReference type="ARBA" id="ARBA00022695"/>
    </source>
</evidence>
<dbReference type="GO" id="GO:0004515">
    <property type="term" value="F:nicotinate-nucleotide adenylyltransferase activity"/>
    <property type="evidence" value="ECO:0007669"/>
    <property type="project" value="UniProtKB-UniRule"/>
</dbReference>
<evidence type="ECO:0000313" key="13">
    <source>
        <dbReference type="Proteomes" id="UP000641646"/>
    </source>
</evidence>
<evidence type="ECO:0000313" key="12">
    <source>
        <dbReference type="EMBL" id="MBD2185603.1"/>
    </source>
</evidence>
<evidence type="ECO:0000256" key="7">
    <source>
        <dbReference type="ARBA" id="ARBA00022840"/>
    </source>
</evidence>
<dbReference type="Gene3D" id="3.40.50.620">
    <property type="entry name" value="HUPs"/>
    <property type="match status" value="1"/>
</dbReference>
<dbReference type="EMBL" id="JACJPW010000131">
    <property type="protein sequence ID" value="MBD2185603.1"/>
    <property type="molecule type" value="Genomic_DNA"/>
</dbReference>
<dbReference type="EC" id="2.7.7.18" evidence="10"/>
<evidence type="ECO:0000256" key="3">
    <source>
        <dbReference type="ARBA" id="ARBA00022642"/>
    </source>
</evidence>
<dbReference type="NCBIfam" id="TIGR00482">
    <property type="entry name" value="nicotinate (nicotinamide) nucleotide adenylyltransferase"/>
    <property type="match status" value="1"/>
</dbReference>
<feature type="domain" description="Cytidyltransferase-like" evidence="11">
    <location>
        <begin position="6"/>
        <end position="185"/>
    </location>
</feature>
<dbReference type="PANTHER" id="PTHR39321">
    <property type="entry name" value="NICOTINATE-NUCLEOTIDE ADENYLYLTRANSFERASE-RELATED"/>
    <property type="match status" value="1"/>
</dbReference>
<protein>
    <recommendedName>
        <fullName evidence="10">Probable nicotinate-nucleotide adenylyltransferase</fullName>
        <ecNumber evidence="10">2.7.7.18</ecNumber>
    </recommendedName>
    <alternativeName>
        <fullName evidence="10">Deamido-NAD(+) diphosphorylase</fullName>
    </alternativeName>
    <alternativeName>
        <fullName evidence="10">Deamido-NAD(+) pyrophosphorylase</fullName>
    </alternativeName>
    <alternativeName>
        <fullName evidence="10">Nicotinate mononucleotide adenylyltransferase</fullName>
        <shortName evidence="10">NaMN adenylyltransferase</shortName>
    </alternativeName>
</protein>
<organism evidence="12 13">
    <name type="scientific">Aerosakkonema funiforme FACHB-1375</name>
    <dbReference type="NCBI Taxonomy" id="2949571"/>
    <lineage>
        <taxon>Bacteria</taxon>
        <taxon>Bacillati</taxon>
        <taxon>Cyanobacteriota</taxon>
        <taxon>Cyanophyceae</taxon>
        <taxon>Oscillatoriophycideae</taxon>
        <taxon>Aerosakkonematales</taxon>
        <taxon>Aerosakkonemataceae</taxon>
        <taxon>Aerosakkonema</taxon>
    </lineage>
</organism>
<dbReference type="NCBIfam" id="TIGR00125">
    <property type="entry name" value="cyt_tran_rel"/>
    <property type="match status" value="1"/>
</dbReference>
<keyword evidence="6 10" id="KW-0547">Nucleotide-binding</keyword>
<keyword evidence="7 10" id="KW-0067">ATP-binding</keyword>
<keyword evidence="8 10" id="KW-0520">NAD</keyword>
<dbReference type="PANTHER" id="PTHR39321:SF3">
    <property type="entry name" value="PHOSPHOPANTETHEINE ADENYLYLTRANSFERASE"/>
    <property type="match status" value="1"/>
</dbReference>
<evidence type="ECO:0000256" key="6">
    <source>
        <dbReference type="ARBA" id="ARBA00022741"/>
    </source>
</evidence>
<comment type="caution">
    <text evidence="12">The sequence shown here is derived from an EMBL/GenBank/DDBJ whole genome shotgun (WGS) entry which is preliminary data.</text>
</comment>
<dbReference type="InterPro" id="IPR005248">
    <property type="entry name" value="NadD/NMNAT"/>
</dbReference>
<name>A0A926ZJI9_9CYAN</name>
<comment type="similarity">
    <text evidence="10">Belongs to the NadD family.</text>
</comment>
<dbReference type="InterPro" id="IPR014729">
    <property type="entry name" value="Rossmann-like_a/b/a_fold"/>
</dbReference>
<reference evidence="12" key="2">
    <citation type="submission" date="2020-08" db="EMBL/GenBank/DDBJ databases">
        <authorList>
            <person name="Chen M."/>
            <person name="Teng W."/>
            <person name="Zhao L."/>
            <person name="Hu C."/>
            <person name="Zhou Y."/>
            <person name="Han B."/>
            <person name="Song L."/>
            <person name="Shu W."/>
        </authorList>
    </citation>
    <scope>NUCLEOTIDE SEQUENCE</scope>
    <source>
        <strain evidence="12">FACHB-1375</strain>
    </source>
</reference>
<dbReference type="InterPro" id="IPR004821">
    <property type="entry name" value="Cyt_trans-like"/>
</dbReference>